<evidence type="ECO:0000313" key="9">
    <source>
        <dbReference type="Proteomes" id="UP000799291"/>
    </source>
</evidence>
<evidence type="ECO:0000256" key="6">
    <source>
        <dbReference type="SAM" id="Phobius"/>
    </source>
</evidence>
<feature type="transmembrane region" description="Helical" evidence="6">
    <location>
        <begin position="180"/>
        <end position="201"/>
    </location>
</feature>
<dbReference type="PANTHER" id="PTHR23502:SF21">
    <property type="entry name" value="DITYROSINE TRANSPORTER 1"/>
    <property type="match status" value="1"/>
</dbReference>
<dbReference type="Proteomes" id="UP000799291">
    <property type="component" value="Unassembled WGS sequence"/>
</dbReference>
<keyword evidence="2 6" id="KW-0812">Transmembrane</keyword>
<feature type="transmembrane region" description="Helical" evidence="6">
    <location>
        <begin position="430"/>
        <end position="450"/>
    </location>
</feature>
<dbReference type="PROSITE" id="PS50850">
    <property type="entry name" value="MFS"/>
    <property type="match status" value="1"/>
</dbReference>
<keyword evidence="9" id="KW-1185">Reference proteome</keyword>
<feature type="transmembrane region" description="Helical" evidence="6">
    <location>
        <begin position="394"/>
        <end position="418"/>
    </location>
</feature>
<protein>
    <submittedName>
        <fullName evidence="8">MFS general substrate transporter</fullName>
    </submittedName>
</protein>
<proteinExistence type="predicted"/>
<feature type="transmembrane region" description="Helical" evidence="6">
    <location>
        <begin position="207"/>
        <end position="227"/>
    </location>
</feature>
<feature type="transmembrane region" description="Helical" evidence="6">
    <location>
        <begin position="462"/>
        <end position="481"/>
    </location>
</feature>
<feature type="transmembrane region" description="Helical" evidence="6">
    <location>
        <begin position="367"/>
        <end position="388"/>
    </location>
</feature>
<keyword evidence="3 6" id="KW-1133">Transmembrane helix</keyword>
<reference evidence="8" key="1">
    <citation type="journal article" date="2020" name="Stud. Mycol.">
        <title>101 Dothideomycetes genomes: a test case for predicting lifestyles and emergence of pathogens.</title>
        <authorList>
            <person name="Haridas S."/>
            <person name="Albert R."/>
            <person name="Binder M."/>
            <person name="Bloem J."/>
            <person name="Labutti K."/>
            <person name="Salamov A."/>
            <person name="Andreopoulos B."/>
            <person name="Baker S."/>
            <person name="Barry K."/>
            <person name="Bills G."/>
            <person name="Bluhm B."/>
            <person name="Cannon C."/>
            <person name="Castanera R."/>
            <person name="Culley D."/>
            <person name="Daum C."/>
            <person name="Ezra D."/>
            <person name="Gonzalez J."/>
            <person name="Henrissat B."/>
            <person name="Kuo A."/>
            <person name="Liang C."/>
            <person name="Lipzen A."/>
            <person name="Lutzoni F."/>
            <person name="Magnuson J."/>
            <person name="Mondo S."/>
            <person name="Nolan M."/>
            <person name="Ohm R."/>
            <person name="Pangilinan J."/>
            <person name="Park H.-J."/>
            <person name="Ramirez L."/>
            <person name="Alfaro M."/>
            <person name="Sun H."/>
            <person name="Tritt A."/>
            <person name="Yoshinaga Y."/>
            <person name="Zwiers L.-H."/>
            <person name="Turgeon B."/>
            <person name="Goodwin S."/>
            <person name="Spatafora J."/>
            <person name="Crous P."/>
            <person name="Grigoriev I."/>
        </authorList>
    </citation>
    <scope>NUCLEOTIDE SEQUENCE</scope>
    <source>
        <strain evidence="8">CBS 122367</strain>
    </source>
</reference>
<feature type="transmembrane region" description="Helical" evidence="6">
    <location>
        <begin position="325"/>
        <end position="346"/>
    </location>
</feature>
<organism evidence="8 9">
    <name type="scientific">Lentithecium fluviatile CBS 122367</name>
    <dbReference type="NCBI Taxonomy" id="1168545"/>
    <lineage>
        <taxon>Eukaryota</taxon>
        <taxon>Fungi</taxon>
        <taxon>Dikarya</taxon>
        <taxon>Ascomycota</taxon>
        <taxon>Pezizomycotina</taxon>
        <taxon>Dothideomycetes</taxon>
        <taxon>Pleosporomycetidae</taxon>
        <taxon>Pleosporales</taxon>
        <taxon>Massarineae</taxon>
        <taxon>Lentitheciaceae</taxon>
        <taxon>Lentithecium</taxon>
    </lineage>
</organism>
<dbReference type="InterPro" id="IPR011701">
    <property type="entry name" value="MFS"/>
</dbReference>
<feature type="transmembrane region" description="Helical" evidence="6">
    <location>
        <begin position="119"/>
        <end position="140"/>
    </location>
</feature>
<dbReference type="GO" id="GO:0005275">
    <property type="term" value="F:amine transmembrane transporter activity"/>
    <property type="evidence" value="ECO:0007669"/>
    <property type="project" value="TreeGrafter"/>
</dbReference>
<dbReference type="OrthoDB" id="3936150at2759"/>
<dbReference type="Gene3D" id="1.20.1250.20">
    <property type="entry name" value="MFS general substrate transporter like domains"/>
    <property type="match status" value="1"/>
</dbReference>
<evidence type="ECO:0000256" key="3">
    <source>
        <dbReference type="ARBA" id="ARBA00022989"/>
    </source>
</evidence>
<feature type="transmembrane region" description="Helical" evidence="6">
    <location>
        <begin position="284"/>
        <end position="305"/>
    </location>
</feature>
<feature type="domain" description="Major facilitator superfamily (MFS) profile" evidence="7">
    <location>
        <begin position="54"/>
        <end position="487"/>
    </location>
</feature>
<evidence type="ECO:0000256" key="4">
    <source>
        <dbReference type="ARBA" id="ARBA00023136"/>
    </source>
</evidence>
<comment type="subcellular location">
    <subcellularLocation>
        <location evidence="1">Membrane</location>
        <topology evidence="1">Multi-pass membrane protein</topology>
    </subcellularLocation>
</comment>
<evidence type="ECO:0000256" key="1">
    <source>
        <dbReference type="ARBA" id="ARBA00004141"/>
    </source>
</evidence>
<feature type="region of interest" description="Disordered" evidence="5">
    <location>
        <begin position="1"/>
        <end position="41"/>
    </location>
</feature>
<dbReference type="Pfam" id="PF07690">
    <property type="entry name" value="MFS_1"/>
    <property type="match status" value="1"/>
</dbReference>
<evidence type="ECO:0000256" key="5">
    <source>
        <dbReference type="SAM" id="MobiDB-lite"/>
    </source>
</evidence>
<dbReference type="EMBL" id="MU005574">
    <property type="protein sequence ID" value="KAF2687665.1"/>
    <property type="molecule type" value="Genomic_DNA"/>
</dbReference>
<dbReference type="InterPro" id="IPR020846">
    <property type="entry name" value="MFS_dom"/>
</dbReference>
<evidence type="ECO:0000259" key="7">
    <source>
        <dbReference type="PROSITE" id="PS50850"/>
    </source>
</evidence>
<feature type="transmembrane region" description="Helical" evidence="6">
    <location>
        <begin position="53"/>
        <end position="73"/>
    </location>
</feature>
<feature type="compositionally biased region" description="Low complexity" evidence="5">
    <location>
        <begin position="15"/>
        <end position="25"/>
    </location>
</feature>
<evidence type="ECO:0000313" key="8">
    <source>
        <dbReference type="EMBL" id="KAF2687665.1"/>
    </source>
</evidence>
<accession>A0A6G1JBX5</accession>
<dbReference type="GO" id="GO:0005886">
    <property type="term" value="C:plasma membrane"/>
    <property type="evidence" value="ECO:0007669"/>
    <property type="project" value="TreeGrafter"/>
</dbReference>
<sequence length="497" mass="53552">MSYHKKRPNLEDVVSHPSSSISSTSYTHDGSLVPPPPPPPPPYTAFTPARQKFILAVVTLAGFFGPLCGAVYLPSLLLFEDVFKASTTVINATVGVYMVVFAVAPLFGAAASDIGGRKTVYMVGLGSFLIANVLLAVLPSNIGSLFILRIFQAFGSCIVFSVGAGTVADIAEPKKRASCLAWFLLGPQVGPILGPLIGGQFAHVSRWRWVFGFLALASAPVYFVIVFSMPETLRSLVGNGAAVANQPWFSIPKFRTKPVEVTDGKMVPRPPRPSFRRFMRLLKYPPHLIVSFNGMFQFTGLYAVYIIFPEVWQERYGWSAQEVGYAYLVPGISLFVASIGVGRLSDFLRRRQIANSPDGDVAPERRITIQIGGFVIGAAGKLMFGWFIEKHSHPAGVLVGSGLAAVGTSIIFITSTSFQTECDPTQTASLVALGGFLRNAAAAVGTVTMHSIVRSWGPGKTFTGFSVLDLLCIPGILLIIVRGKKFRGQLQSDQVRG</sequence>
<dbReference type="PANTHER" id="PTHR23502">
    <property type="entry name" value="MAJOR FACILITATOR SUPERFAMILY"/>
    <property type="match status" value="1"/>
</dbReference>
<dbReference type="AlphaFoldDB" id="A0A6G1JBX5"/>
<evidence type="ECO:0000256" key="2">
    <source>
        <dbReference type="ARBA" id="ARBA00022692"/>
    </source>
</evidence>
<gene>
    <name evidence="8" type="ORF">K458DRAFT_428509</name>
</gene>
<name>A0A6G1JBX5_9PLEO</name>
<dbReference type="InterPro" id="IPR036259">
    <property type="entry name" value="MFS_trans_sf"/>
</dbReference>
<feature type="transmembrane region" description="Helical" evidence="6">
    <location>
        <begin position="85"/>
        <end position="107"/>
    </location>
</feature>
<keyword evidence="4 6" id="KW-0472">Membrane</keyword>
<feature type="transmembrane region" description="Helical" evidence="6">
    <location>
        <begin position="146"/>
        <end position="168"/>
    </location>
</feature>
<dbReference type="SUPFAM" id="SSF103473">
    <property type="entry name" value="MFS general substrate transporter"/>
    <property type="match status" value="1"/>
</dbReference>